<dbReference type="Proteomes" id="UP000320653">
    <property type="component" value="Unassembled WGS sequence"/>
</dbReference>
<sequence>MTEMIDRVACALADNLGDGLAWEHYRDQAAAAIRAMKKPTDEMTATCGNGDCGVWAPAAWLNYITAALGDYPVSAA</sequence>
<evidence type="ECO:0000313" key="2">
    <source>
        <dbReference type="Proteomes" id="UP000320653"/>
    </source>
</evidence>
<dbReference type="AlphaFoldDB" id="A0A561QH13"/>
<organism evidence="1 2">
    <name type="scientific">Neorhizobium alkalisoli</name>
    <dbReference type="NCBI Taxonomy" id="528178"/>
    <lineage>
        <taxon>Bacteria</taxon>
        <taxon>Pseudomonadati</taxon>
        <taxon>Pseudomonadota</taxon>
        <taxon>Alphaproteobacteria</taxon>
        <taxon>Hyphomicrobiales</taxon>
        <taxon>Rhizobiaceae</taxon>
        <taxon>Rhizobium/Agrobacterium group</taxon>
        <taxon>Neorhizobium</taxon>
    </lineage>
</organism>
<dbReference type="EMBL" id="VIWP01000007">
    <property type="protein sequence ID" value="TWF49639.1"/>
    <property type="molecule type" value="Genomic_DNA"/>
</dbReference>
<keyword evidence="2" id="KW-1185">Reference proteome</keyword>
<reference evidence="1 2" key="1">
    <citation type="submission" date="2019-06" db="EMBL/GenBank/DDBJ databases">
        <title>Sorghum-associated microbial communities from plants grown in Nebraska, USA.</title>
        <authorList>
            <person name="Schachtman D."/>
        </authorList>
    </citation>
    <scope>NUCLEOTIDE SEQUENCE [LARGE SCALE GENOMIC DNA]</scope>
    <source>
        <strain evidence="1 2">1225</strain>
    </source>
</reference>
<gene>
    <name evidence="1" type="ORF">FHW37_1075</name>
</gene>
<protein>
    <submittedName>
        <fullName evidence="1">Uncharacterized protein</fullName>
    </submittedName>
</protein>
<proteinExistence type="predicted"/>
<name>A0A561QH13_9HYPH</name>
<comment type="caution">
    <text evidence="1">The sequence shown here is derived from an EMBL/GenBank/DDBJ whole genome shotgun (WGS) entry which is preliminary data.</text>
</comment>
<accession>A0A561QH13</accession>
<dbReference type="RefSeq" id="WP_145640825.1">
    <property type="nucleotide sequence ID" value="NZ_VIWP01000007.1"/>
</dbReference>
<evidence type="ECO:0000313" key="1">
    <source>
        <dbReference type="EMBL" id="TWF49639.1"/>
    </source>
</evidence>